<dbReference type="Proteomes" id="UP000749311">
    <property type="component" value="Unassembled WGS sequence"/>
</dbReference>
<evidence type="ECO:0000313" key="2">
    <source>
        <dbReference type="EMBL" id="NIH56247.1"/>
    </source>
</evidence>
<evidence type="ECO:0000313" key="3">
    <source>
        <dbReference type="Proteomes" id="UP000749311"/>
    </source>
</evidence>
<organism evidence="2 3">
    <name type="scientific">Brooklawnia cerclae</name>
    <dbReference type="NCBI Taxonomy" id="349934"/>
    <lineage>
        <taxon>Bacteria</taxon>
        <taxon>Bacillati</taxon>
        <taxon>Actinomycetota</taxon>
        <taxon>Actinomycetes</taxon>
        <taxon>Propionibacteriales</taxon>
        <taxon>Propionibacteriaceae</taxon>
        <taxon>Brooklawnia</taxon>
    </lineage>
</organism>
<gene>
    <name evidence="2" type="ORF">FB473_000892</name>
</gene>
<protein>
    <submittedName>
        <fullName evidence="2">Uncharacterized protein</fullName>
    </submittedName>
</protein>
<feature type="region of interest" description="Disordered" evidence="1">
    <location>
        <begin position="29"/>
        <end position="64"/>
    </location>
</feature>
<name>A0ABX0SCX7_9ACTN</name>
<feature type="compositionally biased region" description="Basic and acidic residues" evidence="1">
    <location>
        <begin position="32"/>
        <end position="64"/>
    </location>
</feature>
<evidence type="ECO:0000256" key="1">
    <source>
        <dbReference type="SAM" id="MobiDB-lite"/>
    </source>
</evidence>
<reference evidence="2 3" key="1">
    <citation type="submission" date="2020-02" db="EMBL/GenBank/DDBJ databases">
        <title>Sequencing the genomes of 1000 actinobacteria strains.</title>
        <authorList>
            <person name="Klenk H.-P."/>
        </authorList>
    </citation>
    <scope>NUCLEOTIDE SEQUENCE [LARGE SCALE GENOMIC DNA]</scope>
    <source>
        <strain evidence="2 3">DSM 19609</strain>
    </source>
</reference>
<dbReference type="RefSeq" id="WP_167165217.1">
    <property type="nucleotide sequence ID" value="NZ_BAAAOO010000002.1"/>
</dbReference>
<accession>A0ABX0SCX7</accession>
<dbReference type="EMBL" id="JAAMOZ010000001">
    <property type="protein sequence ID" value="NIH56247.1"/>
    <property type="molecule type" value="Genomic_DNA"/>
</dbReference>
<sequence length="64" mass="6903">MPNMKKGGDVVLVHPDLVPAMKREGYVLVDTSKPKAKADPKPKANPKPKADPKPAPETDEEATK</sequence>
<proteinExistence type="predicted"/>
<comment type="caution">
    <text evidence="2">The sequence shown here is derived from an EMBL/GenBank/DDBJ whole genome shotgun (WGS) entry which is preliminary data.</text>
</comment>
<keyword evidence="3" id="KW-1185">Reference proteome</keyword>